<name>A0A151SXP3_CAJCA</name>
<dbReference type="Proteomes" id="UP000075243">
    <property type="component" value="Chromosome 10"/>
</dbReference>
<proteinExistence type="predicted"/>
<dbReference type="EMBL" id="CM003612">
    <property type="protein sequence ID" value="KYP59560.1"/>
    <property type="molecule type" value="Genomic_DNA"/>
</dbReference>
<gene>
    <name evidence="1" type="ORF">KK1_014996</name>
</gene>
<sequence>MINAANGGTLMDKTPIAARQLISNMATNTQQFRFKRAIKGVNEMAVGAATSVFTNASTNIVCGVDNQRLENKINELSTMVRHLVIGQQQQQVSATNVCPARVCGICASLEHPTDTCYTLQETNKCF</sequence>
<dbReference type="AlphaFoldDB" id="A0A151SXP3"/>
<reference evidence="1 2" key="1">
    <citation type="journal article" date="2012" name="Nat. Biotechnol.">
        <title>Draft genome sequence of pigeonpea (Cajanus cajan), an orphan legume crop of resource-poor farmers.</title>
        <authorList>
            <person name="Varshney R.K."/>
            <person name="Chen W."/>
            <person name="Li Y."/>
            <person name="Bharti A.K."/>
            <person name="Saxena R.K."/>
            <person name="Schlueter J.A."/>
            <person name="Donoghue M.T."/>
            <person name="Azam S."/>
            <person name="Fan G."/>
            <person name="Whaley A.M."/>
            <person name="Farmer A.D."/>
            <person name="Sheridan J."/>
            <person name="Iwata A."/>
            <person name="Tuteja R."/>
            <person name="Penmetsa R.V."/>
            <person name="Wu W."/>
            <person name="Upadhyaya H.D."/>
            <person name="Yang S.P."/>
            <person name="Shah T."/>
            <person name="Saxena K.B."/>
            <person name="Michael T."/>
            <person name="McCombie W.R."/>
            <person name="Yang B."/>
            <person name="Zhang G."/>
            <person name="Yang H."/>
            <person name="Wang J."/>
            <person name="Spillane C."/>
            <person name="Cook D.R."/>
            <person name="May G.D."/>
            <person name="Xu X."/>
            <person name="Jackson S.A."/>
        </authorList>
    </citation>
    <scope>NUCLEOTIDE SEQUENCE [LARGE SCALE GENOMIC DNA]</scope>
    <source>
        <strain evidence="2">cv. Asha</strain>
    </source>
</reference>
<accession>A0A151SXP3</accession>
<organism evidence="1 2">
    <name type="scientific">Cajanus cajan</name>
    <name type="common">Pigeon pea</name>
    <name type="synonym">Cajanus indicus</name>
    <dbReference type="NCBI Taxonomy" id="3821"/>
    <lineage>
        <taxon>Eukaryota</taxon>
        <taxon>Viridiplantae</taxon>
        <taxon>Streptophyta</taxon>
        <taxon>Embryophyta</taxon>
        <taxon>Tracheophyta</taxon>
        <taxon>Spermatophyta</taxon>
        <taxon>Magnoliopsida</taxon>
        <taxon>eudicotyledons</taxon>
        <taxon>Gunneridae</taxon>
        <taxon>Pentapetalae</taxon>
        <taxon>rosids</taxon>
        <taxon>fabids</taxon>
        <taxon>Fabales</taxon>
        <taxon>Fabaceae</taxon>
        <taxon>Papilionoideae</taxon>
        <taxon>50 kb inversion clade</taxon>
        <taxon>NPAAA clade</taxon>
        <taxon>indigoferoid/millettioid clade</taxon>
        <taxon>Phaseoleae</taxon>
        <taxon>Cajanus</taxon>
    </lineage>
</organism>
<dbReference type="Gramene" id="C.cajan_14566.t">
    <property type="protein sequence ID" value="C.cajan_14566.t.cds1"/>
    <property type="gene ID" value="C.cajan_14566"/>
</dbReference>
<evidence type="ECO:0000313" key="1">
    <source>
        <dbReference type="EMBL" id="KYP59560.1"/>
    </source>
</evidence>
<evidence type="ECO:0000313" key="2">
    <source>
        <dbReference type="Proteomes" id="UP000075243"/>
    </source>
</evidence>
<keyword evidence="2" id="KW-1185">Reference proteome</keyword>
<protein>
    <submittedName>
        <fullName evidence="1">Uncharacterized protein</fullName>
    </submittedName>
</protein>